<comment type="caution">
    <text evidence="2">The sequence shown here is derived from an EMBL/GenBank/DDBJ whole genome shotgun (WGS) entry which is preliminary data.</text>
</comment>
<gene>
    <name evidence="2" type="ORF">R3P38DRAFT_1114396</name>
</gene>
<dbReference type="EMBL" id="JAWWNJ010000037">
    <property type="protein sequence ID" value="KAK7022272.1"/>
    <property type="molecule type" value="Genomic_DNA"/>
</dbReference>
<organism evidence="2 3">
    <name type="scientific">Favolaschia claudopus</name>
    <dbReference type="NCBI Taxonomy" id="2862362"/>
    <lineage>
        <taxon>Eukaryota</taxon>
        <taxon>Fungi</taxon>
        <taxon>Dikarya</taxon>
        <taxon>Basidiomycota</taxon>
        <taxon>Agaricomycotina</taxon>
        <taxon>Agaricomycetes</taxon>
        <taxon>Agaricomycetidae</taxon>
        <taxon>Agaricales</taxon>
        <taxon>Marasmiineae</taxon>
        <taxon>Mycenaceae</taxon>
        <taxon>Favolaschia</taxon>
    </lineage>
</organism>
<feature type="transmembrane region" description="Helical" evidence="1">
    <location>
        <begin position="61"/>
        <end position="78"/>
    </location>
</feature>
<evidence type="ECO:0000313" key="2">
    <source>
        <dbReference type="EMBL" id="KAK7022272.1"/>
    </source>
</evidence>
<dbReference type="AlphaFoldDB" id="A0AAW0B8Y2"/>
<proteinExistence type="predicted"/>
<feature type="transmembrane region" description="Helical" evidence="1">
    <location>
        <begin position="98"/>
        <end position="120"/>
    </location>
</feature>
<keyword evidence="1" id="KW-1133">Transmembrane helix</keyword>
<keyword evidence="1" id="KW-0472">Membrane</keyword>
<reference evidence="2 3" key="1">
    <citation type="journal article" date="2024" name="J Genomics">
        <title>Draft genome sequencing and assembly of Favolaschia claudopus CIRM-BRFM 2984 isolated from oak limbs.</title>
        <authorList>
            <person name="Navarro D."/>
            <person name="Drula E."/>
            <person name="Chaduli D."/>
            <person name="Cazenave R."/>
            <person name="Ahrendt S."/>
            <person name="Wang J."/>
            <person name="Lipzen A."/>
            <person name="Daum C."/>
            <person name="Barry K."/>
            <person name="Grigoriev I.V."/>
            <person name="Favel A."/>
            <person name="Rosso M.N."/>
            <person name="Martin F."/>
        </authorList>
    </citation>
    <scope>NUCLEOTIDE SEQUENCE [LARGE SCALE GENOMIC DNA]</scope>
    <source>
        <strain evidence="2 3">CIRM-BRFM 2984</strain>
    </source>
</reference>
<protein>
    <submittedName>
        <fullName evidence="2">Uncharacterized protein</fullName>
    </submittedName>
</protein>
<accession>A0AAW0B8Y2</accession>
<dbReference type="Proteomes" id="UP001362999">
    <property type="component" value="Unassembled WGS sequence"/>
</dbReference>
<name>A0AAW0B8Y2_9AGAR</name>
<sequence length="130" mass="14868">MMSDFKAWNKPQQQLLRLHTSLSSIANYSVRRYLGTGYINEGEYGIPRGRSSWQYSKPGDIVEIVTLALFLYFFIYSVDPPWPSAASGASMAIYSSDYSWLIVVAYVDMTQPHIIAAVLMRLRAYEVRNK</sequence>
<evidence type="ECO:0000256" key="1">
    <source>
        <dbReference type="SAM" id="Phobius"/>
    </source>
</evidence>
<keyword evidence="1" id="KW-0812">Transmembrane</keyword>
<keyword evidence="3" id="KW-1185">Reference proteome</keyword>
<evidence type="ECO:0000313" key="3">
    <source>
        <dbReference type="Proteomes" id="UP001362999"/>
    </source>
</evidence>